<dbReference type="HOGENOM" id="CLU_1743375_0_0_1"/>
<proteinExistence type="predicted"/>
<dbReference type="AlphaFoldDB" id="A0A0E0B3W5"/>
<organism evidence="2">
    <name type="scientific">Oryza glumipatula</name>
    <dbReference type="NCBI Taxonomy" id="40148"/>
    <lineage>
        <taxon>Eukaryota</taxon>
        <taxon>Viridiplantae</taxon>
        <taxon>Streptophyta</taxon>
        <taxon>Embryophyta</taxon>
        <taxon>Tracheophyta</taxon>
        <taxon>Spermatophyta</taxon>
        <taxon>Magnoliopsida</taxon>
        <taxon>Liliopsida</taxon>
        <taxon>Poales</taxon>
        <taxon>Poaceae</taxon>
        <taxon>BOP clade</taxon>
        <taxon>Oryzoideae</taxon>
        <taxon>Oryzeae</taxon>
        <taxon>Oryzinae</taxon>
        <taxon>Oryza</taxon>
    </lineage>
</organism>
<evidence type="ECO:0000313" key="3">
    <source>
        <dbReference type="Proteomes" id="UP000026961"/>
    </source>
</evidence>
<feature type="region of interest" description="Disordered" evidence="1">
    <location>
        <begin position="113"/>
        <end position="150"/>
    </location>
</feature>
<evidence type="ECO:0000256" key="1">
    <source>
        <dbReference type="SAM" id="MobiDB-lite"/>
    </source>
</evidence>
<sequence length="150" mass="16436">MHHALDLSIQYSTAEEFQTQMFDICFLVMVLVRSNALKPLNVMMENTYTLIVNSEAEGSRSILVAKSTTVCRAMKIEKFASNGRRPRPKFLHTFSYSYGSMASSMRGLRRASMAGTRRAGAGGPHFPAAAEGAARRSMAEEREAPAPVSG</sequence>
<dbReference type="Proteomes" id="UP000026961">
    <property type="component" value="Chromosome 9"/>
</dbReference>
<dbReference type="EnsemblPlants" id="OGLUM09G13320.1">
    <property type="protein sequence ID" value="OGLUM09G13320.1"/>
    <property type="gene ID" value="OGLUM09G13320"/>
</dbReference>
<reference evidence="2" key="1">
    <citation type="submission" date="2015-04" db="UniProtKB">
        <authorList>
            <consortium name="EnsemblPlants"/>
        </authorList>
    </citation>
    <scope>IDENTIFICATION</scope>
</reference>
<protein>
    <submittedName>
        <fullName evidence="2">Uncharacterized protein</fullName>
    </submittedName>
</protein>
<accession>A0A0E0B3W5</accession>
<name>A0A0E0B3W5_9ORYZ</name>
<keyword evidence="3" id="KW-1185">Reference proteome</keyword>
<evidence type="ECO:0000313" key="2">
    <source>
        <dbReference type="EnsemblPlants" id="OGLUM09G13320.1"/>
    </source>
</evidence>
<feature type="compositionally biased region" description="Basic and acidic residues" evidence="1">
    <location>
        <begin position="133"/>
        <end position="144"/>
    </location>
</feature>
<reference evidence="2" key="2">
    <citation type="submission" date="2018-05" db="EMBL/GenBank/DDBJ databases">
        <title>OgluRS3 (Oryza glumaepatula Reference Sequence Version 3).</title>
        <authorList>
            <person name="Zhang J."/>
            <person name="Kudrna D."/>
            <person name="Lee S."/>
            <person name="Talag J."/>
            <person name="Welchert J."/>
            <person name="Wing R.A."/>
        </authorList>
    </citation>
    <scope>NUCLEOTIDE SEQUENCE [LARGE SCALE GENOMIC DNA]</scope>
</reference>
<dbReference type="Gramene" id="OGLUM09G13320.1">
    <property type="protein sequence ID" value="OGLUM09G13320.1"/>
    <property type="gene ID" value="OGLUM09G13320"/>
</dbReference>